<evidence type="ECO:0000256" key="3">
    <source>
        <dbReference type="ARBA" id="ARBA00022679"/>
    </source>
</evidence>
<evidence type="ECO:0000313" key="7">
    <source>
        <dbReference type="EMBL" id="VAV86224.1"/>
    </source>
</evidence>
<comment type="pathway">
    <text evidence="1">Purine metabolism; IMP biosynthesis via de novo pathway; N(2)-formyl-N(1)-(5-phospho-D-ribosyl)glycinamide from N(1)-(5-phospho-D-ribosyl)glycinamide (10-formyl THF route): step 1/1.</text>
</comment>
<evidence type="ECO:0000259" key="6">
    <source>
        <dbReference type="Pfam" id="PF00551"/>
    </source>
</evidence>
<evidence type="ECO:0000256" key="4">
    <source>
        <dbReference type="ARBA" id="ARBA00022755"/>
    </source>
</evidence>
<dbReference type="EMBL" id="UOEB01000307">
    <property type="protein sequence ID" value="VAV86224.1"/>
    <property type="molecule type" value="Genomic_DNA"/>
</dbReference>
<dbReference type="PANTHER" id="PTHR43369:SF2">
    <property type="entry name" value="PHOSPHORIBOSYLGLYCINAMIDE FORMYLTRANSFERASE"/>
    <property type="match status" value="1"/>
</dbReference>
<dbReference type="GO" id="GO:0005829">
    <property type="term" value="C:cytosol"/>
    <property type="evidence" value="ECO:0007669"/>
    <property type="project" value="TreeGrafter"/>
</dbReference>
<keyword evidence="3 7" id="KW-0808">Transferase</keyword>
<dbReference type="GO" id="GO:0004644">
    <property type="term" value="F:phosphoribosylglycinamide formyltransferase activity"/>
    <property type="evidence" value="ECO:0007669"/>
    <property type="project" value="UniProtKB-EC"/>
</dbReference>
<accession>A0A3B0QXN3</accession>
<dbReference type="InterPro" id="IPR002376">
    <property type="entry name" value="Formyl_transf_N"/>
</dbReference>
<name>A0A3B0QXN3_9ZZZZ</name>
<feature type="domain" description="Formyl transferase N-terminal" evidence="6">
    <location>
        <begin position="107"/>
        <end position="201"/>
    </location>
</feature>
<dbReference type="CDD" id="cd08653">
    <property type="entry name" value="FMT_core_like_3"/>
    <property type="match status" value="1"/>
</dbReference>
<dbReference type="Pfam" id="PF00551">
    <property type="entry name" value="Formyl_trans_N"/>
    <property type="match status" value="1"/>
</dbReference>
<evidence type="ECO:0000256" key="1">
    <source>
        <dbReference type="ARBA" id="ARBA00005054"/>
    </source>
</evidence>
<sequence>MTKKIVLLAGLGDSTTFMYNGLKDEFNISNVIIEASSSRKKLLKRRLKRLGLVTVFGQLLFQVLYVPLLRKLSLKRIHDIKNSYHLDDTAVDNEKVIRVTSVNSDICLQTLKQLNPDVIIVNGTGIISKKVLNSIDATFINTHAGITPNYRGVHGGYWALANDDKANCGVTVHLVDPGIDTGGILYQALIEPTKQDNFTTYTYLQIGEGIQLMKKAINSYLNGNLKAQESTTNKSALWYHPTLWYYLSKRLFKGVK</sequence>
<organism evidence="7">
    <name type="scientific">hydrothermal vent metagenome</name>
    <dbReference type="NCBI Taxonomy" id="652676"/>
    <lineage>
        <taxon>unclassified sequences</taxon>
        <taxon>metagenomes</taxon>
        <taxon>ecological metagenomes</taxon>
    </lineage>
</organism>
<dbReference type="Gene3D" id="3.40.50.170">
    <property type="entry name" value="Formyl transferase, N-terminal domain"/>
    <property type="match status" value="1"/>
</dbReference>
<feature type="transmembrane region" description="Helical" evidence="5">
    <location>
        <begin position="50"/>
        <end position="68"/>
    </location>
</feature>
<dbReference type="GO" id="GO:0006189">
    <property type="term" value="P:'de novo' IMP biosynthetic process"/>
    <property type="evidence" value="ECO:0007669"/>
    <property type="project" value="TreeGrafter"/>
</dbReference>
<keyword evidence="4" id="KW-0658">Purine biosynthesis</keyword>
<protein>
    <recommendedName>
        <fullName evidence="2">phosphoribosylglycinamide formyltransferase 1</fullName>
        <ecNumber evidence="2">2.1.2.2</ecNumber>
    </recommendedName>
</protein>
<reference evidence="7" key="1">
    <citation type="submission" date="2018-06" db="EMBL/GenBank/DDBJ databases">
        <authorList>
            <person name="Zhirakovskaya E."/>
        </authorList>
    </citation>
    <scope>NUCLEOTIDE SEQUENCE</scope>
</reference>
<dbReference type="AlphaFoldDB" id="A0A3B0QXN3"/>
<evidence type="ECO:0000256" key="5">
    <source>
        <dbReference type="SAM" id="Phobius"/>
    </source>
</evidence>
<dbReference type="EC" id="2.1.2.2" evidence="2"/>
<dbReference type="SUPFAM" id="SSF53328">
    <property type="entry name" value="Formyltransferase"/>
    <property type="match status" value="1"/>
</dbReference>
<dbReference type="InterPro" id="IPR036477">
    <property type="entry name" value="Formyl_transf_N_sf"/>
</dbReference>
<keyword evidence="5" id="KW-0472">Membrane</keyword>
<evidence type="ECO:0000256" key="2">
    <source>
        <dbReference type="ARBA" id="ARBA00012254"/>
    </source>
</evidence>
<keyword evidence="5" id="KW-1133">Transmembrane helix</keyword>
<proteinExistence type="predicted"/>
<gene>
    <name evidence="7" type="ORF">MNBD_BACTEROID02-876</name>
</gene>
<dbReference type="PANTHER" id="PTHR43369">
    <property type="entry name" value="PHOSPHORIBOSYLGLYCINAMIDE FORMYLTRANSFERASE"/>
    <property type="match status" value="1"/>
</dbReference>
<keyword evidence="5" id="KW-0812">Transmembrane</keyword>